<sequence length="94" mass="10374">EGPWPAARCGLRGANANAARPPLPRTRRGPADARRGPFRSPLARRLAPPPRPALHGRRRRWADESRRPVGRGDQVPLLRSEHVSQGTALQRALV</sequence>
<reference evidence="2" key="1">
    <citation type="submission" date="2020-02" db="EMBL/GenBank/DDBJ databases">
        <authorList>
            <person name="Meier V. D."/>
        </authorList>
    </citation>
    <scope>NUCLEOTIDE SEQUENCE</scope>
    <source>
        <strain evidence="2">AVDCRST_MAG89</strain>
    </source>
</reference>
<feature type="compositionally biased region" description="Low complexity" evidence="1">
    <location>
        <begin position="1"/>
        <end position="20"/>
    </location>
</feature>
<feature type="region of interest" description="Disordered" evidence="1">
    <location>
        <begin position="1"/>
        <end position="94"/>
    </location>
</feature>
<feature type="non-terminal residue" evidence="2">
    <location>
        <position position="94"/>
    </location>
</feature>
<accession>A0A6J4LIN7</accession>
<organism evidence="2">
    <name type="scientific">uncultured Gemmatimonadota bacterium</name>
    <dbReference type="NCBI Taxonomy" id="203437"/>
    <lineage>
        <taxon>Bacteria</taxon>
        <taxon>Pseudomonadati</taxon>
        <taxon>Gemmatimonadota</taxon>
        <taxon>environmental samples</taxon>
    </lineage>
</organism>
<name>A0A6J4LIN7_9BACT</name>
<feature type="non-terminal residue" evidence="2">
    <location>
        <position position="1"/>
    </location>
</feature>
<gene>
    <name evidence="2" type="ORF">AVDCRST_MAG89-2222</name>
</gene>
<protein>
    <submittedName>
        <fullName evidence="2">Uncharacterized protein</fullName>
    </submittedName>
</protein>
<evidence type="ECO:0000313" key="2">
    <source>
        <dbReference type="EMBL" id="CAA9332865.1"/>
    </source>
</evidence>
<evidence type="ECO:0000256" key="1">
    <source>
        <dbReference type="SAM" id="MobiDB-lite"/>
    </source>
</evidence>
<dbReference type="EMBL" id="CADCTV010000471">
    <property type="protein sequence ID" value="CAA9332865.1"/>
    <property type="molecule type" value="Genomic_DNA"/>
</dbReference>
<proteinExistence type="predicted"/>
<dbReference type="AlphaFoldDB" id="A0A6J4LIN7"/>